<dbReference type="Pfam" id="PF13619">
    <property type="entry name" value="KTSC"/>
    <property type="match status" value="1"/>
</dbReference>
<gene>
    <name evidence="2" type="ORF">FB551_4677</name>
</gene>
<proteinExistence type="predicted"/>
<dbReference type="RefSeq" id="WP_310024930.1">
    <property type="nucleotide sequence ID" value="NZ_VFPD01000006.1"/>
</dbReference>
<dbReference type="InterPro" id="IPR025309">
    <property type="entry name" value="KTSC_dom"/>
</dbReference>
<sequence>MVRNIFCINQNMPSSVVHHFIYFPDTEILRIIYQSGAVYDYFKVPSDIIEKFKEARSKGQFLNKVIKPRFKYMKIE</sequence>
<dbReference type="EMBL" id="VFPD01000006">
    <property type="protein sequence ID" value="TQM12559.1"/>
    <property type="molecule type" value="Genomic_DNA"/>
</dbReference>
<dbReference type="Proteomes" id="UP000316437">
    <property type="component" value="Unassembled WGS sequence"/>
</dbReference>
<organism evidence="2 3">
    <name type="scientific">Chryseobacterium aquifrigidense</name>
    <dbReference type="NCBI Taxonomy" id="558021"/>
    <lineage>
        <taxon>Bacteria</taxon>
        <taxon>Pseudomonadati</taxon>
        <taxon>Bacteroidota</taxon>
        <taxon>Flavobacteriia</taxon>
        <taxon>Flavobacteriales</taxon>
        <taxon>Weeksellaceae</taxon>
        <taxon>Chryseobacterium group</taxon>
        <taxon>Chryseobacterium</taxon>
    </lineage>
</organism>
<dbReference type="AlphaFoldDB" id="A0A543DTB3"/>
<reference evidence="2 3" key="1">
    <citation type="submission" date="2019-06" db="EMBL/GenBank/DDBJ databases">
        <title>Sorghum-associated microbial communities from plants grown in Nebraska, USA.</title>
        <authorList>
            <person name="Schachtman D."/>
        </authorList>
    </citation>
    <scope>NUCLEOTIDE SEQUENCE [LARGE SCALE GENOMIC DNA]</scope>
    <source>
        <strain evidence="2 3">110</strain>
    </source>
</reference>
<accession>A0A543DTB3</accession>
<keyword evidence="3" id="KW-1185">Reference proteome</keyword>
<evidence type="ECO:0000313" key="2">
    <source>
        <dbReference type="EMBL" id="TQM12559.1"/>
    </source>
</evidence>
<evidence type="ECO:0000313" key="3">
    <source>
        <dbReference type="Proteomes" id="UP000316437"/>
    </source>
</evidence>
<protein>
    <submittedName>
        <fullName evidence="2">KTSC domain-containing protein</fullName>
    </submittedName>
</protein>
<evidence type="ECO:0000259" key="1">
    <source>
        <dbReference type="Pfam" id="PF13619"/>
    </source>
</evidence>
<feature type="domain" description="KTSC" evidence="1">
    <location>
        <begin position="14"/>
        <end position="70"/>
    </location>
</feature>
<comment type="caution">
    <text evidence="2">The sequence shown here is derived from an EMBL/GenBank/DDBJ whole genome shotgun (WGS) entry which is preliminary data.</text>
</comment>
<name>A0A543DTB3_9FLAO</name>